<dbReference type="InterPro" id="IPR053927">
    <property type="entry name" value="FlgK_helical"/>
</dbReference>
<proteinExistence type="inferred from homology"/>
<keyword evidence="10" id="KW-1185">Reference proteome</keyword>
<evidence type="ECO:0000259" key="8">
    <source>
        <dbReference type="Pfam" id="PF22638"/>
    </source>
</evidence>
<accession>A0ABY1GBL4</accession>
<dbReference type="NCBIfam" id="TIGR02492">
    <property type="entry name" value="flgK_ends"/>
    <property type="match status" value="1"/>
</dbReference>
<dbReference type="InterPro" id="IPR010930">
    <property type="entry name" value="Flg_bb/hook_C_dom"/>
</dbReference>
<evidence type="ECO:0000256" key="4">
    <source>
        <dbReference type="ARBA" id="ARBA00016244"/>
    </source>
</evidence>
<keyword evidence="5" id="KW-0964">Secreted</keyword>
<dbReference type="EMBL" id="FPAZ01000003">
    <property type="protein sequence ID" value="SFT49385.1"/>
    <property type="molecule type" value="Genomic_DNA"/>
</dbReference>
<dbReference type="SUPFAM" id="SSF64518">
    <property type="entry name" value="Phase 1 flagellin"/>
    <property type="match status" value="1"/>
</dbReference>
<organism evidence="9 10">
    <name type="scientific">Pseudoalteromonas lipolytica</name>
    <dbReference type="NCBI Taxonomy" id="570156"/>
    <lineage>
        <taxon>Bacteria</taxon>
        <taxon>Pseudomonadati</taxon>
        <taxon>Pseudomonadota</taxon>
        <taxon>Gammaproteobacteria</taxon>
        <taxon>Alteromonadales</taxon>
        <taxon>Pseudoalteromonadaceae</taxon>
        <taxon>Pseudoalteromonas</taxon>
    </lineage>
</organism>
<dbReference type="PRINTS" id="PR01005">
    <property type="entry name" value="FLGHOOKAP1"/>
</dbReference>
<evidence type="ECO:0000256" key="3">
    <source>
        <dbReference type="ARBA" id="ARBA00009677"/>
    </source>
</evidence>
<protein>
    <recommendedName>
        <fullName evidence="4">Flagellar hook-associated protein 1</fullName>
    </recommendedName>
</protein>
<evidence type="ECO:0000256" key="5">
    <source>
        <dbReference type="ARBA" id="ARBA00022525"/>
    </source>
</evidence>
<keyword evidence="9" id="KW-0969">Cilium</keyword>
<dbReference type="PANTHER" id="PTHR30033:SF1">
    <property type="entry name" value="FLAGELLAR HOOK-ASSOCIATED PROTEIN 1"/>
    <property type="match status" value="1"/>
</dbReference>
<reference evidence="9 10" key="1">
    <citation type="submission" date="2016-10" db="EMBL/GenBank/DDBJ databases">
        <authorList>
            <person name="Varghese N."/>
            <person name="Submissions S."/>
        </authorList>
    </citation>
    <scope>NUCLEOTIDE SEQUENCE [LARGE SCALE GENOMIC DNA]</scope>
    <source>
        <strain evidence="9 10">CGMCC 1.8499</strain>
    </source>
</reference>
<evidence type="ECO:0000313" key="10">
    <source>
        <dbReference type="Proteomes" id="UP000183805"/>
    </source>
</evidence>
<keyword evidence="6" id="KW-0975">Bacterial flagellum</keyword>
<evidence type="ECO:0000256" key="1">
    <source>
        <dbReference type="ARBA" id="ARBA00004365"/>
    </source>
</evidence>
<gene>
    <name evidence="9" type="ORF">SAMN04487854_103295</name>
</gene>
<comment type="subcellular location">
    <subcellularLocation>
        <location evidence="1">Bacterial flagellum</location>
    </subcellularLocation>
    <subcellularLocation>
        <location evidence="2">Secreted</location>
    </subcellularLocation>
</comment>
<keyword evidence="9" id="KW-0966">Cell projection</keyword>
<dbReference type="RefSeq" id="WP_074988696.1">
    <property type="nucleotide sequence ID" value="NZ_FPAZ01000003.1"/>
</dbReference>
<evidence type="ECO:0000256" key="2">
    <source>
        <dbReference type="ARBA" id="ARBA00004613"/>
    </source>
</evidence>
<name>A0ABY1GBL4_9GAMM</name>
<comment type="similarity">
    <text evidence="3">Belongs to the flagella basal body rod proteins family.</text>
</comment>
<dbReference type="Proteomes" id="UP000183805">
    <property type="component" value="Unassembled WGS sequence"/>
</dbReference>
<evidence type="ECO:0000313" key="9">
    <source>
        <dbReference type="EMBL" id="SFT49385.1"/>
    </source>
</evidence>
<evidence type="ECO:0000259" key="7">
    <source>
        <dbReference type="Pfam" id="PF06429"/>
    </source>
</evidence>
<feature type="domain" description="Flagellar basal-body/hook protein C-terminal" evidence="7">
    <location>
        <begin position="646"/>
        <end position="684"/>
    </location>
</feature>
<comment type="caution">
    <text evidence="9">The sequence shown here is derived from an EMBL/GenBank/DDBJ whole genome shotgun (WGS) entry which is preliminary data.</text>
</comment>
<feature type="domain" description="Flagellar hook-associated protein FlgK helical" evidence="8">
    <location>
        <begin position="85"/>
        <end position="321"/>
    </location>
</feature>
<dbReference type="Pfam" id="PF22638">
    <property type="entry name" value="FlgK_D1"/>
    <property type="match status" value="1"/>
</dbReference>
<dbReference type="InterPro" id="IPR002371">
    <property type="entry name" value="FlgK"/>
</dbReference>
<dbReference type="Pfam" id="PF06429">
    <property type="entry name" value="Flg_bbr_C"/>
    <property type="match status" value="1"/>
</dbReference>
<keyword evidence="9" id="KW-0282">Flagellum</keyword>
<dbReference type="PANTHER" id="PTHR30033">
    <property type="entry name" value="FLAGELLAR HOOK-ASSOCIATED PROTEIN 1"/>
    <property type="match status" value="1"/>
</dbReference>
<evidence type="ECO:0000256" key="6">
    <source>
        <dbReference type="ARBA" id="ARBA00023143"/>
    </source>
</evidence>
<sequence length="687" mass="73750">MSFSLYDIANSGVRANSELLQTTSKNIANVNTAGYVRERTEFSTMIDNQVGRGETYRLLNEFAQKQLNRDTSNKAFFDQFVTEASRVDSLFSEESNSLSTSINSFFNNVQESLNQPSSTVARSLVMTDAQNLIDQMDRLSSIVVDQQTVVNEQLEIFSDEANNLIQSISELNSKIAAVHGTDRESASSGLYNERDKAIRDLSELIDVETLNGNNGEKQVYLGSGQALVMESGTFNLFSFTGDPDPSFRELHLDVNGGKAVPLEVDVSKLKGKIGGLLSFRDDILVPAQNQLGQMGLALADAFNQQNHLGMDADGNLGGDIFKIPTVDAFAYQANTGNGSITASVEAGKGNELPASDFIVKYSGTNEVEIYPVDNKGETIKDANGDEIFTTAVVDPATGKVNSQNNPNLDLFGLELTLDMSSLPNIDDQFMVKLNSQASTSLELATNRPEDIALASPIRTANDINNTGTASISAGTVSDVSNFTDTPSLQLPTGSLTLTKSAENPDMYTLSDGTNTTAPFAIDSSGKNVIQQAETAGVLDDITTLTAEQVGFDFDIEGTPALGDSFTIEANEDGFDDNRNGQFLADIQNSNIVRQNVVGNASNNHLTLNKAYTSLVSDIGVVTNQAQTNGAAFTALAEQSEAWYESLSGVNLDEEAANLLRFQQSYAASAQVLATARSVFDTLLSAAR</sequence>